<evidence type="ECO:0000313" key="3">
    <source>
        <dbReference type="Proteomes" id="UP000281553"/>
    </source>
</evidence>
<accession>A0A3P7LSC3</accession>
<reference evidence="2 3" key="1">
    <citation type="submission" date="2018-11" db="EMBL/GenBank/DDBJ databases">
        <authorList>
            <consortium name="Pathogen Informatics"/>
        </authorList>
    </citation>
    <scope>NUCLEOTIDE SEQUENCE [LARGE SCALE GENOMIC DNA]</scope>
</reference>
<dbReference type="EMBL" id="UYRU01055120">
    <property type="protein sequence ID" value="VDN12928.1"/>
    <property type="molecule type" value="Genomic_DNA"/>
</dbReference>
<proteinExistence type="predicted"/>
<evidence type="ECO:0000313" key="2">
    <source>
        <dbReference type="EMBL" id="VDN12928.1"/>
    </source>
</evidence>
<evidence type="ECO:0000256" key="1">
    <source>
        <dbReference type="SAM" id="MobiDB-lite"/>
    </source>
</evidence>
<keyword evidence="3" id="KW-1185">Reference proteome</keyword>
<feature type="compositionally biased region" description="Acidic residues" evidence="1">
    <location>
        <begin position="88"/>
        <end position="113"/>
    </location>
</feature>
<dbReference type="Proteomes" id="UP000281553">
    <property type="component" value="Unassembled WGS sequence"/>
</dbReference>
<feature type="region of interest" description="Disordered" evidence="1">
    <location>
        <begin position="62"/>
        <end position="144"/>
    </location>
</feature>
<feature type="compositionally biased region" description="Polar residues" evidence="1">
    <location>
        <begin position="116"/>
        <end position="137"/>
    </location>
</feature>
<sequence>MEEKVYSPAKEIKAPIPAYIQLNWKKETPDYQLSINTARNTRLLTNLDESLLESHTCFWGRKSTSVEQSREGARTPPKTPPVNMTYADDSEEDPEDFEEDFEDFEEDLADDDYPGISSNDTTGPDLSVSAANASVNGLPNKEKP</sequence>
<name>A0A3P7LSC3_DIBLA</name>
<gene>
    <name evidence="2" type="ORF">DILT_LOCUS8759</name>
</gene>
<organism evidence="2 3">
    <name type="scientific">Dibothriocephalus latus</name>
    <name type="common">Fish tapeworm</name>
    <name type="synonym">Diphyllobothrium latum</name>
    <dbReference type="NCBI Taxonomy" id="60516"/>
    <lineage>
        <taxon>Eukaryota</taxon>
        <taxon>Metazoa</taxon>
        <taxon>Spiralia</taxon>
        <taxon>Lophotrochozoa</taxon>
        <taxon>Platyhelminthes</taxon>
        <taxon>Cestoda</taxon>
        <taxon>Eucestoda</taxon>
        <taxon>Diphyllobothriidea</taxon>
        <taxon>Diphyllobothriidae</taxon>
        <taxon>Dibothriocephalus</taxon>
    </lineage>
</organism>
<dbReference type="AlphaFoldDB" id="A0A3P7LSC3"/>
<protein>
    <submittedName>
        <fullName evidence="2">Uncharacterized protein</fullName>
    </submittedName>
</protein>